<dbReference type="InterPro" id="IPR001820">
    <property type="entry name" value="TIMP"/>
</dbReference>
<protein>
    <recommendedName>
        <fullName evidence="5">NTR domain-containing protein</fullName>
    </recommendedName>
</protein>
<dbReference type="GO" id="GO:0008191">
    <property type="term" value="F:metalloendopeptidase inhibitor activity"/>
    <property type="evidence" value="ECO:0007669"/>
    <property type="project" value="InterPro"/>
</dbReference>
<dbReference type="SMART" id="SM00206">
    <property type="entry name" value="NTR"/>
    <property type="match status" value="1"/>
</dbReference>
<comment type="subcellular location">
    <subcellularLocation>
        <location evidence="1">Secreted</location>
    </subcellularLocation>
</comment>
<evidence type="ECO:0000313" key="3">
    <source>
        <dbReference type="Ensembl" id="ENSSRHP00000100500.1"/>
    </source>
</evidence>
<keyword evidence="4" id="KW-1185">Reference proteome</keyword>
<accession>A0A673NAJ8</accession>
<keyword evidence="2" id="KW-0964">Secreted</keyword>
<dbReference type="GO" id="GO:0005615">
    <property type="term" value="C:extracellular space"/>
    <property type="evidence" value="ECO:0007669"/>
    <property type="project" value="TreeGrafter"/>
</dbReference>
<dbReference type="Ensembl" id="ENSSRHT00000103219.1">
    <property type="protein sequence ID" value="ENSSRHP00000100500.1"/>
    <property type="gene ID" value="ENSSRHG00000049278.1"/>
</dbReference>
<dbReference type="Pfam" id="PF00965">
    <property type="entry name" value="TIMP"/>
    <property type="match status" value="1"/>
</dbReference>
<dbReference type="Gene3D" id="2.40.50.120">
    <property type="match status" value="1"/>
</dbReference>
<reference evidence="3" key="2">
    <citation type="submission" date="2025-09" db="UniProtKB">
        <authorList>
            <consortium name="Ensembl"/>
        </authorList>
    </citation>
    <scope>IDENTIFICATION</scope>
</reference>
<dbReference type="GO" id="GO:0031012">
    <property type="term" value="C:extracellular matrix"/>
    <property type="evidence" value="ECO:0007669"/>
    <property type="project" value="TreeGrafter"/>
</dbReference>
<name>A0A673NAJ8_9TELE</name>
<dbReference type="AlphaFoldDB" id="A0A673NAJ8"/>
<dbReference type="SUPFAM" id="SSF50242">
    <property type="entry name" value="TIMP-like"/>
    <property type="match status" value="1"/>
</dbReference>
<sequence length="115" mass="13443">MNRRVSVCVFAVIRAKIVGKKLLNDGSFGTLRYTVKQMKMYKGFDKLQHVQYIYTHDSESMCGVKLDINKYQYLITGESQTFIIIIISISIELHTRPLTFHHYLFIITCILCIYI</sequence>
<evidence type="ECO:0008006" key="5">
    <source>
        <dbReference type="Google" id="ProtNLM"/>
    </source>
</evidence>
<evidence type="ECO:0000256" key="1">
    <source>
        <dbReference type="ARBA" id="ARBA00004613"/>
    </source>
</evidence>
<dbReference type="GO" id="GO:0034097">
    <property type="term" value="P:response to cytokine"/>
    <property type="evidence" value="ECO:0007669"/>
    <property type="project" value="TreeGrafter"/>
</dbReference>
<evidence type="ECO:0000256" key="2">
    <source>
        <dbReference type="ARBA" id="ARBA00022525"/>
    </source>
</evidence>
<dbReference type="GO" id="GO:0002020">
    <property type="term" value="F:protease binding"/>
    <property type="evidence" value="ECO:0007669"/>
    <property type="project" value="TreeGrafter"/>
</dbReference>
<organism evidence="3 4">
    <name type="scientific">Sinocyclocheilus rhinocerous</name>
    <dbReference type="NCBI Taxonomy" id="307959"/>
    <lineage>
        <taxon>Eukaryota</taxon>
        <taxon>Metazoa</taxon>
        <taxon>Chordata</taxon>
        <taxon>Craniata</taxon>
        <taxon>Vertebrata</taxon>
        <taxon>Euteleostomi</taxon>
        <taxon>Actinopterygii</taxon>
        <taxon>Neopterygii</taxon>
        <taxon>Teleostei</taxon>
        <taxon>Ostariophysi</taxon>
        <taxon>Cypriniformes</taxon>
        <taxon>Cyprinidae</taxon>
        <taxon>Cyprininae</taxon>
        <taxon>Sinocyclocheilus</taxon>
    </lineage>
</organism>
<dbReference type="GO" id="GO:0051045">
    <property type="term" value="P:negative regulation of membrane protein ectodomain proteolysis"/>
    <property type="evidence" value="ECO:0007669"/>
    <property type="project" value="TreeGrafter"/>
</dbReference>
<reference evidence="3" key="1">
    <citation type="submission" date="2025-08" db="UniProtKB">
        <authorList>
            <consortium name="Ensembl"/>
        </authorList>
    </citation>
    <scope>IDENTIFICATION</scope>
</reference>
<proteinExistence type="predicted"/>
<dbReference type="InterPro" id="IPR008993">
    <property type="entry name" value="TIMP-like_OB-fold"/>
</dbReference>
<evidence type="ECO:0000313" key="4">
    <source>
        <dbReference type="Proteomes" id="UP000472270"/>
    </source>
</evidence>
<dbReference type="PANTHER" id="PTHR11844">
    <property type="entry name" value="METALLOPROTEASE INHIBITOR"/>
    <property type="match status" value="1"/>
</dbReference>
<dbReference type="GO" id="GO:0009725">
    <property type="term" value="P:response to hormone"/>
    <property type="evidence" value="ECO:0007669"/>
    <property type="project" value="TreeGrafter"/>
</dbReference>
<dbReference type="PANTHER" id="PTHR11844:SF22">
    <property type="entry name" value="METALLOPROTEINASE INHIBITOR 3"/>
    <property type="match status" value="1"/>
</dbReference>
<dbReference type="Proteomes" id="UP000472270">
    <property type="component" value="Unassembled WGS sequence"/>
</dbReference>